<dbReference type="EMBL" id="JBHSQV010000179">
    <property type="protein sequence ID" value="MFC5988313.1"/>
    <property type="molecule type" value="Genomic_DNA"/>
</dbReference>
<dbReference type="InterPro" id="IPR050925">
    <property type="entry name" value="Rhomboid_protease_S54"/>
</dbReference>
<evidence type="ECO:0000256" key="5">
    <source>
        <dbReference type="ARBA" id="ARBA00022989"/>
    </source>
</evidence>
<dbReference type="GO" id="GO:0008233">
    <property type="term" value="F:peptidase activity"/>
    <property type="evidence" value="ECO:0007669"/>
    <property type="project" value="UniProtKB-KW"/>
</dbReference>
<protein>
    <submittedName>
        <fullName evidence="9">Rhomboid family intramembrane serine protease</fullName>
        <ecNumber evidence="9">3.4.21.-</ecNumber>
    </submittedName>
</protein>
<dbReference type="Gene3D" id="1.20.1540.10">
    <property type="entry name" value="Rhomboid-like"/>
    <property type="match status" value="1"/>
</dbReference>
<keyword evidence="9" id="KW-0645">Protease</keyword>
<keyword evidence="4 9" id="KW-0378">Hydrolase</keyword>
<feature type="transmembrane region" description="Helical" evidence="7">
    <location>
        <begin position="164"/>
        <end position="183"/>
    </location>
</feature>
<evidence type="ECO:0000313" key="10">
    <source>
        <dbReference type="Proteomes" id="UP001596250"/>
    </source>
</evidence>
<dbReference type="RefSeq" id="WP_379895774.1">
    <property type="nucleotide sequence ID" value="NZ_CBCSCT010000015.1"/>
</dbReference>
<dbReference type="PANTHER" id="PTHR43731:SF14">
    <property type="entry name" value="PRESENILIN-ASSOCIATED RHOMBOID-LIKE PROTEIN, MITOCHONDRIAL"/>
    <property type="match status" value="1"/>
</dbReference>
<comment type="similarity">
    <text evidence="2">Belongs to the peptidase S54 family.</text>
</comment>
<comment type="caution">
    <text evidence="9">The sequence shown here is derived from an EMBL/GenBank/DDBJ whole genome shotgun (WGS) entry which is preliminary data.</text>
</comment>
<keyword evidence="10" id="KW-1185">Reference proteome</keyword>
<dbReference type="InterPro" id="IPR022764">
    <property type="entry name" value="Peptidase_S54_rhomboid_dom"/>
</dbReference>
<feature type="transmembrane region" description="Helical" evidence="7">
    <location>
        <begin position="102"/>
        <end position="123"/>
    </location>
</feature>
<keyword evidence="6 7" id="KW-0472">Membrane</keyword>
<accession>A0ABW1ITC8</accession>
<organism evidence="9 10">
    <name type="scientific">Marinicrinis lubricantis</name>
    <dbReference type="NCBI Taxonomy" id="2086470"/>
    <lineage>
        <taxon>Bacteria</taxon>
        <taxon>Bacillati</taxon>
        <taxon>Bacillota</taxon>
        <taxon>Bacilli</taxon>
        <taxon>Bacillales</taxon>
        <taxon>Paenibacillaceae</taxon>
    </lineage>
</organism>
<evidence type="ECO:0000256" key="4">
    <source>
        <dbReference type="ARBA" id="ARBA00022801"/>
    </source>
</evidence>
<evidence type="ECO:0000256" key="2">
    <source>
        <dbReference type="ARBA" id="ARBA00009045"/>
    </source>
</evidence>
<dbReference type="SUPFAM" id="SSF144091">
    <property type="entry name" value="Rhomboid-like"/>
    <property type="match status" value="1"/>
</dbReference>
<dbReference type="InterPro" id="IPR035952">
    <property type="entry name" value="Rhomboid-like_sf"/>
</dbReference>
<dbReference type="PANTHER" id="PTHR43731">
    <property type="entry name" value="RHOMBOID PROTEASE"/>
    <property type="match status" value="1"/>
</dbReference>
<evidence type="ECO:0000313" key="9">
    <source>
        <dbReference type="EMBL" id="MFC5988313.1"/>
    </source>
</evidence>
<dbReference type="GO" id="GO:0006508">
    <property type="term" value="P:proteolysis"/>
    <property type="evidence" value="ECO:0007669"/>
    <property type="project" value="UniProtKB-KW"/>
</dbReference>
<dbReference type="Proteomes" id="UP001596250">
    <property type="component" value="Unassembled WGS sequence"/>
</dbReference>
<feature type="domain" description="Peptidase S54 rhomboid" evidence="8">
    <location>
        <begin position="61"/>
        <end position="205"/>
    </location>
</feature>
<feature type="transmembrane region" description="Helical" evidence="7">
    <location>
        <begin position="21"/>
        <end position="43"/>
    </location>
</feature>
<reference evidence="10" key="1">
    <citation type="journal article" date="2019" name="Int. J. Syst. Evol. Microbiol.">
        <title>The Global Catalogue of Microorganisms (GCM) 10K type strain sequencing project: providing services to taxonomists for standard genome sequencing and annotation.</title>
        <authorList>
            <consortium name="The Broad Institute Genomics Platform"/>
            <consortium name="The Broad Institute Genome Sequencing Center for Infectious Disease"/>
            <person name="Wu L."/>
            <person name="Ma J."/>
        </authorList>
    </citation>
    <scope>NUCLEOTIDE SEQUENCE [LARGE SCALE GENOMIC DNA]</scope>
    <source>
        <strain evidence="10">CCM 8749</strain>
    </source>
</reference>
<evidence type="ECO:0000256" key="7">
    <source>
        <dbReference type="SAM" id="Phobius"/>
    </source>
</evidence>
<dbReference type="Pfam" id="PF01694">
    <property type="entry name" value="Rhomboid"/>
    <property type="match status" value="1"/>
</dbReference>
<feature type="transmembrane region" description="Helical" evidence="7">
    <location>
        <begin position="189"/>
        <end position="207"/>
    </location>
</feature>
<keyword evidence="3 7" id="KW-0812">Transmembrane</keyword>
<evidence type="ECO:0000256" key="1">
    <source>
        <dbReference type="ARBA" id="ARBA00004141"/>
    </source>
</evidence>
<name>A0ABW1ITC8_9BACL</name>
<dbReference type="EC" id="3.4.21.-" evidence="9"/>
<evidence type="ECO:0000256" key="3">
    <source>
        <dbReference type="ARBA" id="ARBA00022692"/>
    </source>
</evidence>
<keyword evidence="5 7" id="KW-1133">Transmembrane helix</keyword>
<evidence type="ECO:0000259" key="8">
    <source>
        <dbReference type="Pfam" id="PF01694"/>
    </source>
</evidence>
<gene>
    <name evidence="9" type="ORF">ACFPXP_18070</name>
</gene>
<feature type="transmembrane region" description="Helical" evidence="7">
    <location>
        <begin position="63"/>
        <end position="90"/>
    </location>
</feature>
<comment type="subcellular location">
    <subcellularLocation>
        <location evidence="1">Membrane</location>
        <topology evidence="1">Multi-pass membrane protein</topology>
    </subcellularLocation>
</comment>
<evidence type="ECO:0000256" key="6">
    <source>
        <dbReference type="ARBA" id="ARBA00023136"/>
    </source>
</evidence>
<sequence length="213" mass="23862">MIFLRYESFNEYIRKYPVTSLFLLANIVMLIVTVFSGGLGNHFTLIRLGALYDFTIDNGREDWWRYVASMFLHFDVPHFLFNNFALFVFAPPVERILGHFKYFLFYMGSGIIGNLISEGLQVVSNDSDAYVSAGASGAIYGIYGAFLFLILFHRNLLDEASRKTVQTILIIGVVYSVASPFVGGPTVNISAHFGGLLGGFLIFGAFFQKTKLK</sequence>
<feature type="transmembrane region" description="Helical" evidence="7">
    <location>
        <begin position="129"/>
        <end position="152"/>
    </location>
</feature>
<proteinExistence type="inferred from homology"/>